<evidence type="ECO:0000256" key="7">
    <source>
        <dbReference type="ARBA" id="ARBA00022989"/>
    </source>
</evidence>
<feature type="repeat" description="FG-GAP" evidence="12">
    <location>
        <begin position="290"/>
        <end position="349"/>
    </location>
</feature>
<dbReference type="Gene3D" id="1.20.5.930">
    <property type="entry name" value="Bicelle-embedded integrin alpha(iib) transmembrane segment"/>
    <property type="match status" value="1"/>
</dbReference>
<evidence type="ECO:0000259" key="14">
    <source>
        <dbReference type="Pfam" id="PF08441"/>
    </source>
</evidence>
<dbReference type="InterPro" id="IPR013649">
    <property type="entry name" value="Integrin_alpha_Ig-like_1"/>
</dbReference>
<evidence type="ECO:0000313" key="17">
    <source>
        <dbReference type="Ensembl" id="ENSOKIP00005048852.1"/>
    </source>
</evidence>
<evidence type="ECO:0000256" key="12">
    <source>
        <dbReference type="PROSITE-ProRule" id="PRU00803"/>
    </source>
</evidence>
<keyword evidence="11" id="KW-0325">Glycoprotein</keyword>
<dbReference type="Pfam" id="PF20805">
    <property type="entry name" value="Integrin_A_Ig_2"/>
    <property type="match status" value="1"/>
</dbReference>
<dbReference type="Gene3D" id="2.60.40.1510">
    <property type="entry name" value="ntegrin, alpha v. Chain A, domain 3"/>
    <property type="match status" value="1"/>
</dbReference>
<dbReference type="PRINTS" id="PR01185">
    <property type="entry name" value="INTEGRINA"/>
</dbReference>
<evidence type="ECO:0000256" key="13">
    <source>
        <dbReference type="RuleBase" id="RU003762"/>
    </source>
</evidence>
<name>A0A8C7GV23_ONCKI</name>
<evidence type="ECO:0000256" key="8">
    <source>
        <dbReference type="ARBA" id="ARBA00023037"/>
    </source>
</evidence>
<reference evidence="17" key="2">
    <citation type="submission" date="2025-09" db="UniProtKB">
        <authorList>
            <consortium name="Ensembl"/>
        </authorList>
    </citation>
    <scope>IDENTIFICATION</scope>
</reference>
<dbReference type="InterPro" id="IPR048285">
    <property type="entry name" value="Integrin_alpha_Ig-like_2"/>
</dbReference>
<dbReference type="GO" id="GO:0098609">
    <property type="term" value="P:cell-cell adhesion"/>
    <property type="evidence" value="ECO:0007669"/>
    <property type="project" value="TreeGrafter"/>
</dbReference>
<dbReference type="GO" id="GO:0005178">
    <property type="term" value="F:integrin binding"/>
    <property type="evidence" value="ECO:0007669"/>
    <property type="project" value="TreeGrafter"/>
</dbReference>
<dbReference type="GO" id="GO:0007229">
    <property type="term" value="P:integrin-mediated signaling pathway"/>
    <property type="evidence" value="ECO:0007669"/>
    <property type="project" value="UniProtKB-KW"/>
</dbReference>
<dbReference type="Proteomes" id="UP000694557">
    <property type="component" value="Unassembled WGS sequence"/>
</dbReference>
<dbReference type="FunFam" id="1.20.5.930:FF:000002">
    <property type="entry name" value="Integrin, alpha 9"/>
    <property type="match status" value="1"/>
</dbReference>
<evidence type="ECO:0000256" key="10">
    <source>
        <dbReference type="ARBA" id="ARBA00023170"/>
    </source>
</evidence>
<evidence type="ECO:0000256" key="11">
    <source>
        <dbReference type="ARBA" id="ARBA00023180"/>
    </source>
</evidence>
<dbReference type="Gene3D" id="2.130.10.130">
    <property type="entry name" value="Integrin alpha, N-terminal"/>
    <property type="match status" value="1"/>
</dbReference>
<evidence type="ECO:0000259" key="16">
    <source>
        <dbReference type="Pfam" id="PF20806"/>
    </source>
</evidence>
<dbReference type="PANTHER" id="PTHR23220">
    <property type="entry name" value="INTEGRIN ALPHA"/>
    <property type="match status" value="1"/>
</dbReference>
<evidence type="ECO:0000256" key="2">
    <source>
        <dbReference type="ARBA" id="ARBA00008054"/>
    </source>
</evidence>
<dbReference type="PROSITE" id="PS00242">
    <property type="entry name" value="INTEGRIN_ALPHA"/>
    <property type="match status" value="1"/>
</dbReference>
<reference evidence="17" key="1">
    <citation type="submission" date="2025-08" db="UniProtKB">
        <authorList>
            <consortium name="Ensembl"/>
        </authorList>
    </citation>
    <scope>IDENTIFICATION</scope>
</reference>
<dbReference type="Pfam" id="PF20806">
    <property type="entry name" value="Integrin_A_Ig_3"/>
    <property type="match status" value="1"/>
</dbReference>
<evidence type="ECO:0000256" key="3">
    <source>
        <dbReference type="ARBA" id="ARBA00022692"/>
    </source>
</evidence>
<accession>A0A8C7GV23</accession>
<feature type="domain" description="Integrin alpha first immunoglubulin-like" evidence="14">
    <location>
        <begin position="459"/>
        <end position="617"/>
    </location>
</feature>
<feature type="repeat" description="FG-GAP" evidence="12">
    <location>
        <begin position="29"/>
        <end position="94"/>
    </location>
</feature>
<gene>
    <name evidence="17" type="primary">ITGA9</name>
    <name evidence="17" type="synonym">itga9</name>
</gene>
<dbReference type="SUPFAM" id="SSF69318">
    <property type="entry name" value="Integrin alpha N-terminal domain"/>
    <property type="match status" value="1"/>
</dbReference>
<keyword evidence="6 13" id="KW-0130">Cell adhesion</keyword>
<keyword evidence="4" id="KW-0732">Signal</keyword>
<dbReference type="InterPro" id="IPR018184">
    <property type="entry name" value="Integrin_alpha_C_CS"/>
</dbReference>
<dbReference type="Pfam" id="PF08441">
    <property type="entry name" value="Integrin_A_Ig_1"/>
    <property type="match status" value="1"/>
</dbReference>
<dbReference type="Ensembl" id="ENSOKIT00005051490.1">
    <property type="protein sequence ID" value="ENSOKIP00005048852.1"/>
    <property type="gene ID" value="ENSOKIG00005020483.1"/>
</dbReference>
<dbReference type="InterPro" id="IPR048286">
    <property type="entry name" value="Integrin_alpha_Ig-like_3"/>
</dbReference>
<feature type="domain" description="Integrin alpha third immunoglobulin-like" evidence="16">
    <location>
        <begin position="745"/>
        <end position="919"/>
    </location>
</feature>
<comment type="subcellular location">
    <subcellularLocation>
        <location evidence="1 13">Membrane</location>
        <topology evidence="1 13">Single-pass type I membrane protein</topology>
    </subcellularLocation>
</comment>
<evidence type="ECO:0000259" key="15">
    <source>
        <dbReference type="Pfam" id="PF20805"/>
    </source>
</evidence>
<keyword evidence="10 13" id="KW-0675">Receptor</keyword>
<dbReference type="GeneTree" id="ENSGT00940000156503"/>
<dbReference type="InterPro" id="IPR013519">
    <property type="entry name" value="Int_alpha_beta-p"/>
</dbReference>
<comment type="similarity">
    <text evidence="2 13">Belongs to the integrin alpha chain family.</text>
</comment>
<dbReference type="SUPFAM" id="SSF69179">
    <property type="entry name" value="Integrin domains"/>
    <property type="match status" value="3"/>
</dbReference>
<organism evidence="17 18">
    <name type="scientific">Oncorhynchus kisutch</name>
    <name type="common">Coho salmon</name>
    <name type="synonym">Salmo kisutch</name>
    <dbReference type="NCBI Taxonomy" id="8019"/>
    <lineage>
        <taxon>Eukaryota</taxon>
        <taxon>Metazoa</taxon>
        <taxon>Chordata</taxon>
        <taxon>Craniata</taxon>
        <taxon>Vertebrata</taxon>
        <taxon>Euteleostomi</taxon>
        <taxon>Actinopterygii</taxon>
        <taxon>Neopterygii</taxon>
        <taxon>Teleostei</taxon>
        <taxon>Protacanthopterygii</taxon>
        <taxon>Salmoniformes</taxon>
        <taxon>Salmonidae</taxon>
        <taxon>Salmoninae</taxon>
        <taxon>Oncorhynchus</taxon>
    </lineage>
</organism>
<dbReference type="AlphaFoldDB" id="A0A8C7GV23"/>
<dbReference type="Gene3D" id="2.60.40.1530">
    <property type="entry name" value="ntegrin, alpha v. Chain A, domain 4"/>
    <property type="match status" value="1"/>
</dbReference>
<protein>
    <submittedName>
        <fullName evidence="17">Integrin, alpha 9</fullName>
    </submittedName>
</protein>
<feature type="transmembrane region" description="Helical" evidence="13">
    <location>
        <begin position="949"/>
        <end position="973"/>
    </location>
</feature>
<keyword evidence="7 13" id="KW-1133">Transmembrane helix</keyword>
<proteinExistence type="inferred from homology"/>
<keyword evidence="3 13" id="KW-0812">Transmembrane</keyword>
<keyword evidence="18" id="KW-1185">Reference proteome</keyword>
<dbReference type="SMART" id="SM00191">
    <property type="entry name" value="Int_alpha"/>
    <property type="match status" value="5"/>
</dbReference>
<dbReference type="Pfam" id="PF01839">
    <property type="entry name" value="FG-GAP"/>
    <property type="match status" value="2"/>
</dbReference>
<keyword evidence="8 13" id="KW-0401">Integrin</keyword>
<keyword evidence="5" id="KW-0677">Repeat</keyword>
<dbReference type="InterPro" id="IPR028994">
    <property type="entry name" value="Integrin_alpha_N"/>
</dbReference>
<evidence type="ECO:0000256" key="1">
    <source>
        <dbReference type="ARBA" id="ARBA00004479"/>
    </source>
</evidence>
<evidence type="ECO:0000256" key="4">
    <source>
        <dbReference type="ARBA" id="ARBA00022729"/>
    </source>
</evidence>
<feature type="repeat" description="FG-GAP" evidence="12">
    <location>
        <begin position="350"/>
        <end position="408"/>
    </location>
</feature>
<dbReference type="InterPro" id="IPR013517">
    <property type="entry name" value="FG-GAP"/>
</dbReference>
<dbReference type="Gene3D" id="2.60.40.1460">
    <property type="entry name" value="Integrin domains. Chain A, domain 2"/>
    <property type="match status" value="1"/>
</dbReference>
<dbReference type="GO" id="GO:0008305">
    <property type="term" value="C:integrin complex"/>
    <property type="evidence" value="ECO:0007669"/>
    <property type="project" value="InterPro"/>
</dbReference>
<evidence type="ECO:0000313" key="18">
    <source>
        <dbReference type="Proteomes" id="UP000694557"/>
    </source>
</evidence>
<dbReference type="GO" id="GO:0007160">
    <property type="term" value="P:cell-matrix adhesion"/>
    <property type="evidence" value="ECO:0007669"/>
    <property type="project" value="TreeGrafter"/>
</dbReference>
<dbReference type="InterPro" id="IPR000413">
    <property type="entry name" value="Integrin_alpha"/>
</dbReference>
<dbReference type="GO" id="GO:0033627">
    <property type="term" value="P:cell adhesion mediated by integrin"/>
    <property type="evidence" value="ECO:0007669"/>
    <property type="project" value="TreeGrafter"/>
</dbReference>
<feature type="repeat" description="FG-GAP" evidence="12">
    <location>
        <begin position="413"/>
        <end position="474"/>
    </location>
</feature>
<dbReference type="PROSITE" id="PS51470">
    <property type="entry name" value="FG_GAP"/>
    <property type="match status" value="4"/>
</dbReference>
<sequence length="1006" mass="111921">SDEDCMIHKHHLLNVLYVYLSVSVVHSYNIDLEHPIVFRGPDSSFFGYSVLEHYHDNTRWVLVGAPKANSSHSSSVHTPGAVFKCRVHSNPERRCTEMDLGRGNKPRESCGKTCQGDRDDEWMGVSLARQDKSNGKILACAHRWKNVYYDSELILPHGYCSIIPPTLQGRTQALIPCYEDYKQKYGEEHGSCQAGIAGVFTEELVVMGAPGSYYWTGTVKVYNLTSSTFYNPNKEEVDSHRYSYLGYAVTAGHFSSPNFIDVAAGAPQHSGGGKVPLCIFTDPMLPVCVALWLCLVIFQMGSYFGSSLCAVDLNRDGLSDLLVGAPMHSTLRDEGQVSVYLSKGNGVMEQAELLNGDDAYNAHFGECITAIGDIDDDGYQDVAIGAPKEDDYGGAVYIYHGDATGIVNKYSMRLSGRSVNPAFQMFGQSISGNVDMDGNGYLDITIGAFMADSVVLLRSRPVITVDVSIYLPVSINISVPQCHEGPQHLNCFNATVCLLFRGKHLPGQIELLYNLTADVDKRQRSQPSRVYFVQNGAQMSSVSNELSLDINTVECHQYTAYVKKDVKDVFTAITFEVAYTLGKHVVDGHLDNDLPALTPVLRWKKGDKIAAKNETWFEKNCLSDDCAADLRLHGKLLLSGLHVHPHLALGGVRNVSLNVTISNAGDDAYDTNIYFNFSREVFYINYWQREEKGISCGLVDLDFLKCSVGFPFMRAQTKVYANPEHKLLDNTLDLSIPLVHEVDTTITGVVNPTSFEYGNSIDASRFVQLEDMECNFQPLNFTFQVINNGPSRLPGSIVDIRIPNRLAGNGADMFLIMDSQVAEGRGNCTPHRNPQPCTIPQDRENIFHTIFAFFTKSGRRVLDCDRPGRACLTISCTLGSQTKEDAISIDVKLLLNTEILNRDSSSLIQFVTRGNVRVDGRAMEVPEGLSEDTSLVFEALHSQEPRGYVVGWIIAISLLVGILIFLLLAVLLWKMGFFRRRYREIIEAEKNRKDSDESWDWVEKNH</sequence>
<dbReference type="InterPro" id="IPR032695">
    <property type="entry name" value="Integrin_dom_sf"/>
</dbReference>
<evidence type="ECO:0000256" key="6">
    <source>
        <dbReference type="ARBA" id="ARBA00022889"/>
    </source>
</evidence>
<dbReference type="PANTHER" id="PTHR23220:SF69">
    <property type="entry name" value="INTEGRIN ALPHA-9"/>
    <property type="match status" value="1"/>
</dbReference>
<evidence type="ECO:0000256" key="5">
    <source>
        <dbReference type="ARBA" id="ARBA00022737"/>
    </source>
</evidence>
<evidence type="ECO:0000256" key="9">
    <source>
        <dbReference type="ARBA" id="ARBA00023136"/>
    </source>
</evidence>
<feature type="domain" description="Integrin alpha second immunoglobulin-like" evidence="15">
    <location>
        <begin position="621"/>
        <end position="718"/>
    </location>
</feature>
<keyword evidence="9 13" id="KW-0472">Membrane</keyword>
<dbReference type="GO" id="GO:0009897">
    <property type="term" value="C:external side of plasma membrane"/>
    <property type="evidence" value="ECO:0007669"/>
    <property type="project" value="TreeGrafter"/>
</dbReference>